<dbReference type="InterPro" id="IPR027417">
    <property type="entry name" value="P-loop_NTPase"/>
</dbReference>
<organism evidence="2 3">
    <name type="scientific">Aquipuribacter hungaricus</name>
    <dbReference type="NCBI Taxonomy" id="545624"/>
    <lineage>
        <taxon>Bacteria</taxon>
        <taxon>Bacillati</taxon>
        <taxon>Actinomycetota</taxon>
        <taxon>Actinomycetes</taxon>
        <taxon>Micrococcales</taxon>
        <taxon>Intrasporangiaceae</taxon>
        <taxon>Aquipuribacter</taxon>
    </lineage>
</organism>
<evidence type="ECO:0000256" key="1">
    <source>
        <dbReference type="SAM" id="MobiDB-lite"/>
    </source>
</evidence>
<dbReference type="PANTHER" id="PTHR43384">
    <property type="entry name" value="SEPTUM SITE-DETERMINING PROTEIN MIND HOMOLOG, CHLOROPLASTIC-RELATED"/>
    <property type="match status" value="1"/>
</dbReference>
<feature type="compositionally biased region" description="Low complexity" evidence="1">
    <location>
        <begin position="198"/>
        <end position="213"/>
    </location>
</feature>
<dbReference type="PANTHER" id="PTHR43384:SF14">
    <property type="entry name" value="ESX-1 SECRETION-ASSOCIATED PROTEIN ESPI"/>
    <property type="match status" value="1"/>
</dbReference>
<dbReference type="EMBL" id="JBHRWW010000024">
    <property type="protein sequence ID" value="MFC3690453.1"/>
    <property type="molecule type" value="Genomic_DNA"/>
</dbReference>
<dbReference type="SUPFAM" id="SSF52540">
    <property type="entry name" value="P-loop containing nucleoside triphosphate hydrolases"/>
    <property type="match status" value="1"/>
</dbReference>
<sequence length="545" mass="57220">MSLSTNPDPSPDRSLDQSAVPAWPAIRALTRADGSGVVTINGTSHPVTATNLADTREQIRLMVRDTAAQLGRPVRLSTSGIDGEWALVVNPDGTVNADSTQPPSRRAPRPGRTRRPSTPPIPAASPAPAATPATATAATVLAAPADGAAAVLRVPRPAADVLRDPVTQLPDHAEVAEDAEVHHDDGGAAGEHALEAPGAPAVTAPTSPTSPDAWLHSEPSSFPPGRSAAPDGDGAPQTRREARRSFLTEDRSEEPATRGVRGLLTRAGIRIGPSEAERTERADARAVSQHWPGPRTVAVVNGKGGAGKTPTTVLLAAVFARHGGAGVLGWDNNQTRGTLGWRTEQGPHEATLLDLLPQVDRLLGTGAQSADLARYVHHQTRDRFDVLRSKPMALADEQRVSPDDVDAIHAVAAKYYRLIFLDSGNDESDPMWLRMIDHTDQLVVATTTRDDHAEAGALLLEALAGRDEHSAALAANAVAVVTQAEPRATSAAVQRVVDGYRPLTRAAVRIPFDPAIVDGVLRYGSLRPTTQRAWLAAAAAVAGGL</sequence>
<feature type="compositionally biased region" description="Basic residues" evidence="1">
    <location>
        <begin position="106"/>
        <end position="115"/>
    </location>
</feature>
<feature type="region of interest" description="Disordered" evidence="1">
    <location>
        <begin position="198"/>
        <end position="259"/>
    </location>
</feature>
<dbReference type="Proteomes" id="UP001595685">
    <property type="component" value="Unassembled WGS sequence"/>
</dbReference>
<feature type="region of interest" description="Disordered" evidence="1">
    <location>
        <begin position="92"/>
        <end position="132"/>
    </location>
</feature>
<feature type="compositionally biased region" description="Basic and acidic residues" evidence="1">
    <location>
        <begin position="238"/>
        <end position="256"/>
    </location>
</feature>
<dbReference type="InterPro" id="IPR050625">
    <property type="entry name" value="ParA/MinD_ATPase"/>
</dbReference>
<proteinExistence type="predicted"/>
<dbReference type="RefSeq" id="WP_340290904.1">
    <property type="nucleotide sequence ID" value="NZ_JBBEOI010000025.1"/>
</dbReference>
<accession>A0ABV7WKP1</accession>
<keyword evidence="3" id="KW-1185">Reference proteome</keyword>
<dbReference type="Gene3D" id="3.40.50.300">
    <property type="entry name" value="P-loop containing nucleotide triphosphate hydrolases"/>
    <property type="match status" value="1"/>
</dbReference>
<name>A0ABV7WKP1_9MICO</name>
<gene>
    <name evidence="2" type="ORF">ACFOLH_19055</name>
</gene>
<comment type="caution">
    <text evidence="2">The sequence shown here is derived from an EMBL/GenBank/DDBJ whole genome shotgun (WGS) entry which is preliminary data.</text>
</comment>
<protein>
    <submittedName>
        <fullName evidence="2">ATPase</fullName>
    </submittedName>
</protein>
<evidence type="ECO:0000313" key="3">
    <source>
        <dbReference type="Proteomes" id="UP001595685"/>
    </source>
</evidence>
<evidence type="ECO:0000313" key="2">
    <source>
        <dbReference type="EMBL" id="MFC3690453.1"/>
    </source>
</evidence>
<reference evidence="3" key="1">
    <citation type="journal article" date="2019" name="Int. J. Syst. Evol. Microbiol.">
        <title>The Global Catalogue of Microorganisms (GCM) 10K type strain sequencing project: providing services to taxonomists for standard genome sequencing and annotation.</title>
        <authorList>
            <consortium name="The Broad Institute Genomics Platform"/>
            <consortium name="The Broad Institute Genome Sequencing Center for Infectious Disease"/>
            <person name="Wu L."/>
            <person name="Ma J."/>
        </authorList>
    </citation>
    <scope>NUCLEOTIDE SEQUENCE [LARGE SCALE GENOMIC DNA]</scope>
    <source>
        <strain evidence="3">NCAIM B.02333</strain>
    </source>
</reference>